<accession>A0A5B9DR91</accession>
<evidence type="ECO:0000313" key="1">
    <source>
        <dbReference type="EMBL" id="QEE21636.1"/>
    </source>
</evidence>
<evidence type="ECO:0000313" key="2">
    <source>
        <dbReference type="Proteomes" id="UP000321062"/>
    </source>
</evidence>
<reference evidence="1 2" key="1">
    <citation type="journal article" date="2015" name="Int. J. Syst. Evol. Microbiol.">
        <title>Youhaiella tibetensis gen. nov., sp. nov., isolated from subsurface sediment.</title>
        <authorList>
            <person name="Wang Y.X."/>
            <person name="Huang F.Q."/>
            <person name="Nogi Y."/>
            <person name="Pang S.J."/>
            <person name="Wang P.K."/>
            <person name="Lv J."/>
        </authorList>
    </citation>
    <scope>NUCLEOTIDE SEQUENCE [LARGE SCALE GENOMIC DNA]</scope>
    <source>
        <strain evidence="2">fig4</strain>
    </source>
</reference>
<dbReference type="Gene3D" id="1.25.40.10">
    <property type="entry name" value="Tetratricopeptide repeat domain"/>
    <property type="match status" value="1"/>
</dbReference>
<dbReference type="OrthoDB" id="100177at2"/>
<dbReference type="SUPFAM" id="SSF48452">
    <property type="entry name" value="TPR-like"/>
    <property type="match status" value="1"/>
</dbReference>
<name>A0A5B9DR91_9HYPH</name>
<sequence length="581" mass="62148">MVQPEVSVARIRAALDDVLGWPEMARSPQLAQFLRYIVDARLDGREAAIKAYSIAVDVFGRPPDFDPQSDPIVRVQARRLRTLLDQYYEDGRMPHGVRIRLPVGRYVPEFEVLAEGEDAPALAAVPLLETPPPAAISPEPTNWRFRSGVLIGAFFASALAGLAYMIMVVGQPLPPGLDSPPPQEPQVTVVDFQNLAGDEGNAVAGDLALALVSDLGHFDDIETKYGVPEAPRAQSPQENPSSPDLYVLSGITRVVDDAVEYGAILTRSQDQSVQWSYAVSRPMAEASQPRAVDEVSRRMALVLGSPRGPLHQQARRWLALHPNFAAAATPYICRVALEVYHDSGRPADGMAARNCIAALPADEQIAPAALAASAALTMDMAPPEAVADQAENANRLTDAALAAAPISSFVWEQSGRVEEVEGDLAKARMAYSSAVQLNPASANALAALGRLLALGPDWQQGAQIAQTAITETPSPPAWYFAAPALNALRGRDYDQARKFGETLAQSDRTLGSVIVVTAALESGQTDVVSRYLPQVLDHQPFRAHGILPELGRRLSDSSLLASLAGGLERAGVPPKALTGPY</sequence>
<proteinExistence type="predicted"/>
<protein>
    <submittedName>
        <fullName evidence="1">Uncharacterized protein</fullName>
    </submittedName>
</protein>
<dbReference type="InterPro" id="IPR011990">
    <property type="entry name" value="TPR-like_helical_dom_sf"/>
</dbReference>
<dbReference type="InterPro" id="IPR019734">
    <property type="entry name" value="TPR_rpt"/>
</dbReference>
<dbReference type="KEGG" id="yti:FNA67_16220"/>
<dbReference type="AlphaFoldDB" id="A0A5B9DR91"/>
<dbReference type="Proteomes" id="UP000321062">
    <property type="component" value="Chromosome"/>
</dbReference>
<dbReference type="PROSITE" id="PS50005">
    <property type="entry name" value="TPR"/>
    <property type="match status" value="1"/>
</dbReference>
<organism evidence="1 2">
    <name type="scientific">Paradevosia tibetensis</name>
    <dbReference type="NCBI Taxonomy" id="1447062"/>
    <lineage>
        <taxon>Bacteria</taxon>
        <taxon>Pseudomonadati</taxon>
        <taxon>Pseudomonadota</taxon>
        <taxon>Alphaproteobacteria</taxon>
        <taxon>Hyphomicrobiales</taxon>
        <taxon>Devosiaceae</taxon>
        <taxon>Paradevosia</taxon>
    </lineage>
</organism>
<dbReference type="EMBL" id="CP041690">
    <property type="protein sequence ID" value="QEE21636.1"/>
    <property type="molecule type" value="Genomic_DNA"/>
</dbReference>
<dbReference type="RefSeq" id="WP_147656936.1">
    <property type="nucleotide sequence ID" value="NZ_BMFM01000001.1"/>
</dbReference>
<keyword evidence="2" id="KW-1185">Reference proteome</keyword>
<gene>
    <name evidence="1" type="ORF">FNA67_16220</name>
</gene>